<dbReference type="AlphaFoldDB" id="A0A9Q1E2L3"/>
<evidence type="ECO:0000313" key="1">
    <source>
        <dbReference type="EMBL" id="KAJ8288424.1"/>
    </source>
</evidence>
<evidence type="ECO:0000313" key="2">
    <source>
        <dbReference type="Proteomes" id="UP001152803"/>
    </source>
</evidence>
<proteinExistence type="predicted"/>
<sequence length="111" mass="12111">MIGAGGCLRSVASTAKAVVFFPFLCHRRFLCPHLHSQWESLAGEGAAAPDCFPWCPQAFTRTSRWKPLEPPAQPTDIAKPLRAGVCIVPASRPGALWLLTKKTWLGFTPIP</sequence>
<dbReference type="Proteomes" id="UP001152803">
    <property type="component" value="Unassembled WGS sequence"/>
</dbReference>
<organism evidence="1 2">
    <name type="scientific">Conger conger</name>
    <name type="common">Conger eel</name>
    <name type="synonym">Muraena conger</name>
    <dbReference type="NCBI Taxonomy" id="82655"/>
    <lineage>
        <taxon>Eukaryota</taxon>
        <taxon>Metazoa</taxon>
        <taxon>Chordata</taxon>
        <taxon>Craniata</taxon>
        <taxon>Vertebrata</taxon>
        <taxon>Euteleostomi</taxon>
        <taxon>Actinopterygii</taxon>
        <taxon>Neopterygii</taxon>
        <taxon>Teleostei</taxon>
        <taxon>Anguilliformes</taxon>
        <taxon>Congridae</taxon>
        <taxon>Conger</taxon>
    </lineage>
</organism>
<keyword evidence="2" id="KW-1185">Reference proteome</keyword>
<name>A0A9Q1E2L3_CONCO</name>
<protein>
    <submittedName>
        <fullName evidence="1">Uncharacterized protein</fullName>
    </submittedName>
</protein>
<comment type="caution">
    <text evidence="1">The sequence shown here is derived from an EMBL/GenBank/DDBJ whole genome shotgun (WGS) entry which is preliminary data.</text>
</comment>
<accession>A0A9Q1E2L3</accession>
<reference evidence="1" key="1">
    <citation type="journal article" date="2023" name="Science">
        <title>Genome structures resolve the early diversification of teleost fishes.</title>
        <authorList>
            <person name="Parey E."/>
            <person name="Louis A."/>
            <person name="Montfort J."/>
            <person name="Bouchez O."/>
            <person name="Roques C."/>
            <person name="Iampietro C."/>
            <person name="Lluch J."/>
            <person name="Castinel A."/>
            <person name="Donnadieu C."/>
            <person name="Desvignes T."/>
            <person name="Floi Bucao C."/>
            <person name="Jouanno E."/>
            <person name="Wen M."/>
            <person name="Mejri S."/>
            <person name="Dirks R."/>
            <person name="Jansen H."/>
            <person name="Henkel C."/>
            <person name="Chen W.J."/>
            <person name="Zahm M."/>
            <person name="Cabau C."/>
            <person name="Klopp C."/>
            <person name="Thompson A.W."/>
            <person name="Robinson-Rechavi M."/>
            <person name="Braasch I."/>
            <person name="Lecointre G."/>
            <person name="Bobe J."/>
            <person name="Postlethwait J.H."/>
            <person name="Berthelot C."/>
            <person name="Roest Crollius H."/>
            <person name="Guiguen Y."/>
        </authorList>
    </citation>
    <scope>NUCLEOTIDE SEQUENCE</scope>
    <source>
        <strain evidence="1">Concon-B</strain>
    </source>
</reference>
<gene>
    <name evidence="1" type="ORF">COCON_G00010830</name>
</gene>
<dbReference type="EMBL" id="JAFJMO010000001">
    <property type="protein sequence ID" value="KAJ8288424.1"/>
    <property type="molecule type" value="Genomic_DNA"/>
</dbReference>